<gene>
    <name evidence="2" type="ORF">CLNEO_17320</name>
</gene>
<dbReference type="PANTHER" id="PTHR43451:SF1">
    <property type="entry name" value="ACETYLTRANSFERASE"/>
    <property type="match status" value="1"/>
</dbReference>
<protein>
    <recommendedName>
        <fullName evidence="1">N-acetyltransferase domain-containing protein</fullName>
    </recommendedName>
</protein>
<dbReference type="PANTHER" id="PTHR43451">
    <property type="entry name" value="ACETYLTRANSFERASE (GNAT) FAMILY PROTEIN"/>
    <property type="match status" value="1"/>
</dbReference>
<dbReference type="Gene3D" id="3.40.630.30">
    <property type="match status" value="1"/>
</dbReference>
<dbReference type="CDD" id="cd04301">
    <property type="entry name" value="NAT_SF"/>
    <property type="match status" value="1"/>
</dbReference>
<dbReference type="AlphaFoldDB" id="A0A136WE14"/>
<dbReference type="InterPro" id="IPR052564">
    <property type="entry name" value="N-acetyltrans/Recomb-assoc"/>
</dbReference>
<dbReference type="InterPro" id="IPR000182">
    <property type="entry name" value="GNAT_dom"/>
</dbReference>
<keyword evidence="3" id="KW-1185">Reference proteome</keyword>
<dbReference type="PATRIC" id="fig|36847.3.peg.2030"/>
<dbReference type="SUPFAM" id="SSF55729">
    <property type="entry name" value="Acyl-CoA N-acyltransferases (Nat)"/>
    <property type="match status" value="1"/>
</dbReference>
<accession>A0A136WE14</accession>
<dbReference type="GO" id="GO:0016747">
    <property type="term" value="F:acyltransferase activity, transferring groups other than amino-acyl groups"/>
    <property type="evidence" value="ECO:0007669"/>
    <property type="project" value="InterPro"/>
</dbReference>
<dbReference type="InterPro" id="IPR016181">
    <property type="entry name" value="Acyl_CoA_acyltransferase"/>
</dbReference>
<organism evidence="2 3">
    <name type="scientific">Anaerotignum neopropionicum</name>
    <dbReference type="NCBI Taxonomy" id="36847"/>
    <lineage>
        <taxon>Bacteria</taxon>
        <taxon>Bacillati</taxon>
        <taxon>Bacillota</taxon>
        <taxon>Clostridia</taxon>
        <taxon>Lachnospirales</taxon>
        <taxon>Anaerotignaceae</taxon>
        <taxon>Anaerotignum</taxon>
    </lineage>
</organism>
<dbReference type="STRING" id="36847.CLNEO_17320"/>
<feature type="domain" description="N-acetyltransferase" evidence="1">
    <location>
        <begin position="13"/>
        <end position="148"/>
    </location>
</feature>
<evidence type="ECO:0000259" key="1">
    <source>
        <dbReference type="PROSITE" id="PS51186"/>
    </source>
</evidence>
<reference evidence="2 3" key="1">
    <citation type="submission" date="2016-01" db="EMBL/GenBank/DDBJ databases">
        <title>Genome sequence of Clostridium neopropionicum X4, DSM-3847.</title>
        <authorList>
            <person name="Poehlein A."/>
            <person name="Beck M.H."/>
            <person name="Bengelsdorf F.R."/>
            <person name="Daniel R."/>
            <person name="Duerre P."/>
        </authorList>
    </citation>
    <scope>NUCLEOTIDE SEQUENCE [LARGE SCALE GENOMIC DNA]</scope>
    <source>
        <strain evidence="2 3">DSM-3847</strain>
    </source>
</reference>
<dbReference type="Proteomes" id="UP000070539">
    <property type="component" value="Unassembled WGS sequence"/>
</dbReference>
<dbReference type="RefSeq" id="WP_066087533.1">
    <property type="nucleotide sequence ID" value="NZ_LRVM01000005.1"/>
</dbReference>
<name>A0A136WE14_9FIRM</name>
<dbReference type="PROSITE" id="PS51186">
    <property type="entry name" value="GNAT"/>
    <property type="match status" value="1"/>
</dbReference>
<comment type="caution">
    <text evidence="2">The sequence shown here is derived from an EMBL/GenBank/DDBJ whole genome shotgun (WGS) entry which is preliminary data.</text>
</comment>
<sequence length="148" mass="16953">MKSVQIQKIQNVLRTKALALVWETFLQYEAPDYSREGIETFQNSVINNEDYLNAIEMYGAFEGDSILGIIATRNEGSHIALFFVDGKFQRRGIGKQLFQAILENSTTNEITVNSSPFAIEVYHRLGFVDTAPEQMTDGMRYIPMRYKK</sequence>
<dbReference type="Pfam" id="PF13673">
    <property type="entry name" value="Acetyltransf_10"/>
    <property type="match status" value="1"/>
</dbReference>
<dbReference type="EMBL" id="LRVM01000005">
    <property type="protein sequence ID" value="KXL52711.1"/>
    <property type="molecule type" value="Genomic_DNA"/>
</dbReference>
<evidence type="ECO:0000313" key="3">
    <source>
        <dbReference type="Proteomes" id="UP000070539"/>
    </source>
</evidence>
<proteinExistence type="predicted"/>
<dbReference type="OrthoDB" id="307526at2"/>
<evidence type="ECO:0000313" key="2">
    <source>
        <dbReference type="EMBL" id="KXL52711.1"/>
    </source>
</evidence>